<dbReference type="PANTHER" id="PTHR23076">
    <property type="entry name" value="METALLOPROTEASE M41 FTSH"/>
    <property type="match status" value="1"/>
</dbReference>
<reference evidence="8 9" key="1">
    <citation type="journal article" date="2023" name="Microorganisms">
        <title>Thiorhodovibrio frisius and Trv. litoralis spp. nov., Two Novel Members from a Clade of Fastidious Purple Sulfur Bacteria That Exhibit Unique Red-Shifted Light-Harvesting Capabilities.</title>
        <authorList>
            <person name="Methner A."/>
            <person name="Kuzyk S.B."/>
            <person name="Petersen J."/>
            <person name="Bauer S."/>
            <person name="Brinkmann H."/>
            <person name="Sichau K."/>
            <person name="Wanner G."/>
            <person name="Wolf J."/>
            <person name="Neumann-Schaal M."/>
            <person name="Henke P."/>
            <person name="Tank M."/>
            <person name="Sproer C."/>
            <person name="Bunk B."/>
            <person name="Overmann J."/>
        </authorList>
    </citation>
    <scope>NUCLEOTIDE SEQUENCE [LARGE SCALE GENOMIC DNA]</scope>
    <source>
        <strain evidence="8 9">DSM 6702</strain>
    </source>
</reference>
<sequence length="150" mass="16415">MTARRSLRISCRRFALEVEPTANRPGAESNSFSAHEDVVVLAATNRPDVLDQALLRPGRFDRKVYLEMPDREARLAILKIHAARVAMAEDLDLARVAERTVGFSGADLENLVNEAALLAGRARNQEVGMSEFTRARDKIVPACGGESGLV</sequence>
<feature type="domain" description="AAA ATPase AAA+ lid" evidence="7">
    <location>
        <begin position="90"/>
        <end position="132"/>
    </location>
</feature>
<dbReference type="InterPro" id="IPR027417">
    <property type="entry name" value="P-loop_NTPase"/>
</dbReference>
<dbReference type="EMBL" id="CP121472">
    <property type="protein sequence ID" value="WPL18380.1"/>
    <property type="molecule type" value="Genomic_DNA"/>
</dbReference>
<dbReference type="Proteomes" id="UP001432180">
    <property type="component" value="Chromosome"/>
</dbReference>
<keyword evidence="8" id="KW-0378">Hydrolase</keyword>
<evidence type="ECO:0000256" key="4">
    <source>
        <dbReference type="ARBA" id="ARBA00023049"/>
    </source>
</evidence>
<keyword evidence="5" id="KW-0067">ATP-binding</keyword>
<dbReference type="EC" id="3.4.24.-" evidence="8"/>
<keyword evidence="5" id="KW-0547">Nucleotide-binding</keyword>
<keyword evidence="2" id="KW-0479">Metal-binding</keyword>
<feature type="domain" description="ATPase AAA-type core" evidence="6">
    <location>
        <begin position="33"/>
        <end position="67"/>
    </location>
</feature>
<evidence type="ECO:0000313" key="8">
    <source>
        <dbReference type="EMBL" id="WPL18380.1"/>
    </source>
</evidence>
<keyword evidence="3" id="KW-0862">Zinc</keyword>
<organism evidence="8 9">
    <name type="scientific">Thiorhodovibrio winogradskyi</name>
    <dbReference type="NCBI Taxonomy" id="77007"/>
    <lineage>
        <taxon>Bacteria</taxon>
        <taxon>Pseudomonadati</taxon>
        <taxon>Pseudomonadota</taxon>
        <taxon>Gammaproteobacteria</taxon>
        <taxon>Chromatiales</taxon>
        <taxon>Chromatiaceae</taxon>
        <taxon>Thiorhodovibrio</taxon>
    </lineage>
</organism>
<keyword evidence="4 8" id="KW-0645">Protease</keyword>
<evidence type="ECO:0000256" key="1">
    <source>
        <dbReference type="ARBA" id="ARBA00001947"/>
    </source>
</evidence>
<dbReference type="Pfam" id="PF00004">
    <property type="entry name" value="AAA"/>
    <property type="match status" value="1"/>
</dbReference>
<keyword evidence="9" id="KW-1185">Reference proteome</keyword>
<comment type="similarity">
    <text evidence="5">Belongs to the AAA ATPase family.</text>
</comment>
<dbReference type="Pfam" id="PF17862">
    <property type="entry name" value="AAA_lid_3"/>
    <property type="match status" value="1"/>
</dbReference>
<dbReference type="InterPro" id="IPR003959">
    <property type="entry name" value="ATPase_AAA_core"/>
</dbReference>
<proteinExistence type="inferred from homology"/>
<dbReference type="GO" id="GO:0008237">
    <property type="term" value="F:metallopeptidase activity"/>
    <property type="evidence" value="ECO:0007669"/>
    <property type="project" value="UniProtKB-KW"/>
</dbReference>
<evidence type="ECO:0000259" key="7">
    <source>
        <dbReference type="Pfam" id="PF17862"/>
    </source>
</evidence>
<dbReference type="InterPro" id="IPR003960">
    <property type="entry name" value="ATPase_AAA_CS"/>
</dbReference>
<comment type="cofactor">
    <cofactor evidence="1">
        <name>Zn(2+)</name>
        <dbReference type="ChEBI" id="CHEBI:29105"/>
    </cofactor>
</comment>
<accession>A0ABZ0SBH0</accession>
<evidence type="ECO:0000259" key="6">
    <source>
        <dbReference type="Pfam" id="PF00004"/>
    </source>
</evidence>
<evidence type="ECO:0000256" key="2">
    <source>
        <dbReference type="ARBA" id="ARBA00022723"/>
    </source>
</evidence>
<dbReference type="InterPro" id="IPR041569">
    <property type="entry name" value="AAA_lid_3"/>
</dbReference>
<evidence type="ECO:0000313" key="9">
    <source>
        <dbReference type="Proteomes" id="UP001432180"/>
    </source>
</evidence>
<dbReference type="SUPFAM" id="SSF52540">
    <property type="entry name" value="P-loop containing nucleoside triphosphate hydrolases"/>
    <property type="match status" value="1"/>
</dbReference>
<dbReference type="Gene3D" id="1.10.8.60">
    <property type="match status" value="1"/>
</dbReference>
<evidence type="ECO:0000256" key="3">
    <source>
        <dbReference type="ARBA" id="ARBA00022833"/>
    </source>
</evidence>
<keyword evidence="4 8" id="KW-0482">Metalloprotease</keyword>
<evidence type="ECO:0000256" key="5">
    <source>
        <dbReference type="RuleBase" id="RU003651"/>
    </source>
</evidence>
<dbReference type="PROSITE" id="PS00674">
    <property type="entry name" value="AAA"/>
    <property type="match status" value="1"/>
</dbReference>
<name>A0ABZ0SBH0_9GAMM</name>
<dbReference type="Gene3D" id="3.40.50.300">
    <property type="entry name" value="P-loop containing nucleotide triphosphate hydrolases"/>
    <property type="match status" value="1"/>
</dbReference>
<protein>
    <submittedName>
        <fullName evidence="8">ATP-dependent zinc metalloprotease FtsH</fullName>
        <ecNumber evidence="8">3.4.24.-</ecNumber>
    </submittedName>
</protein>
<dbReference type="PANTHER" id="PTHR23076:SF97">
    <property type="entry name" value="ATP-DEPENDENT ZINC METALLOPROTEASE YME1L1"/>
    <property type="match status" value="1"/>
</dbReference>
<gene>
    <name evidence="8" type="primary">ftsH_2</name>
    <name evidence="8" type="ORF">Thiowin_03451</name>
</gene>